<feature type="domain" description="Major facilitator superfamily (MFS) profile" evidence="9">
    <location>
        <begin position="42"/>
        <end position="468"/>
    </location>
</feature>
<keyword evidence="5 8" id="KW-0472">Membrane</keyword>
<dbReference type="Proteomes" id="UP000193218">
    <property type="component" value="Unassembled WGS sequence"/>
</dbReference>
<evidence type="ECO:0000256" key="7">
    <source>
        <dbReference type="SAM" id="MobiDB-lite"/>
    </source>
</evidence>
<comment type="caution">
    <text evidence="10">The sequence shown here is derived from an EMBL/GenBank/DDBJ whole genome shotgun (WGS) entry which is preliminary data.</text>
</comment>
<keyword evidence="4 8" id="KW-1133">Transmembrane helix</keyword>
<comment type="subcellular location">
    <subcellularLocation>
        <location evidence="1">Membrane</location>
        <topology evidence="1">Multi-pass membrane protein</topology>
    </subcellularLocation>
</comment>
<dbReference type="PROSITE" id="PS50850">
    <property type="entry name" value="MFS"/>
    <property type="match status" value="1"/>
</dbReference>
<feature type="transmembrane region" description="Helical" evidence="8">
    <location>
        <begin position="496"/>
        <end position="518"/>
    </location>
</feature>
<dbReference type="PANTHER" id="PTHR23505:SF79">
    <property type="entry name" value="PROTEIN SPINSTER"/>
    <property type="match status" value="1"/>
</dbReference>
<feature type="transmembrane region" description="Helical" evidence="8">
    <location>
        <begin position="362"/>
        <end position="391"/>
    </location>
</feature>
<dbReference type="Pfam" id="PF07690">
    <property type="entry name" value="MFS_1"/>
    <property type="match status" value="1"/>
</dbReference>
<dbReference type="RefSeq" id="XP_021869307.1">
    <property type="nucleotide sequence ID" value="XM_022018555.1"/>
</dbReference>
<feature type="transmembrane region" description="Helical" evidence="8">
    <location>
        <begin position="81"/>
        <end position="100"/>
    </location>
</feature>
<feature type="transmembrane region" description="Helical" evidence="8">
    <location>
        <begin position="300"/>
        <end position="322"/>
    </location>
</feature>
<feature type="transmembrane region" description="Helical" evidence="8">
    <location>
        <begin position="398"/>
        <end position="420"/>
    </location>
</feature>
<evidence type="ECO:0000256" key="6">
    <source>
        <dbReference type="ARBA" id="ARBA00024338"/>
    </source>
</evidence>
<evidence type="ECO:0000259" key="9">
    <source>
        <dbReference type="PROSITE" id="PS50850"/>
    </source>
</evidence>
<dbReference type="InterPro" id="IPR011701">
    <property type="entry name" value="MFS"/>
</dbReference>
<evidence type="ECO:0000256" key="5">
    <source>
        <dbReference type="ARBA" id="ARBA00023136"/>
    </source>
</evidence>
<accession>A0A1Y1UAL3</accession>
<evidence type="ECO:0000256" key="3">
    <source>
        <dbReference type="ARBA" id="ARBA00022692"/>
    </source>
</evidence>
<dbReference type="OrthoDB" id="3639251at2759"/>
<gene>
    <name evidence="10" type="ORF">BD324DRAFT_652807</name>
</gene>
<reference evidence="10 11" key="1">
    <citation type="submission" date="2017-03" db="EMBL/GenBank/DDBJ databases">
        <title>Widespread Adenine N6-methylation of Active Genes in Fungi.</title>
        <authorList>
            <consortium name="DOE Joint Genome Institute"/>
            <person name="Mondo S.J."/>
            <person name="Dannebaum R.O."/>
            <person name="Kuo R.C."/>
            <person name="Louie K.B."/>
            <person name="Bewick A.J."/>
            <person name="Labutti K."/>
            <person name="Haridas S."/>
            <person name="Kuo A."/>
            <person name="Salamov A."/>
            <person name="Ahrendt S.R."/>
            <person name="Lau R."/>
            <person name="Bowen B.P."/>
            <person name="Lipzen A."/>
            <person name="Sullivan W."/>
            <person name="Andreopoulos W.B."/>
            <person name="Clum A."/>
            <person name="Lindquist E."/>
            <person name="Daum C."/>
            <person name="Northen T.R."/>
            <person name="Ramamoorthy G."/>
            <person name="Schmitz R.J."/>
            <person name="Gryganskyi A."/>
            <person name="Culley D."/>
            <person name="Magnuson J."/>
            <person name="James T.Y."/>
            <person name="O'Malley M.A."/>
            <person name="Stajich J.E."/>
            <person name="Spatafora J.W."/>
            <person name="Visel A."/>
            <person name="Grigoriev I.V."/>
        </authorList>
    </citation>
    <scope>NUCLEOTIDE SEQUENCE [LARGE SCALE GENOMIC DNA]</scope>
    <source>
        <strain evidence="10 11">NRRL Y-17943</strain>
    </source>
</reference>
<proteinExistence type="inferred from homology"/>
<feature type="transmembrane region" description="Helical" evidence="8">
    <location>
        <begin position="440"/>
        <end position="463"/>
    </location>
</feature>
<dbReference type="GeneID" id="33560364"/>
<dbReference type="InterPro" id="IPR044770">
    <property type="entry name" value="MFS_spinster-like"/>
</dbReference>
<evidence type="ECO:0000256" key="4">
    <source>
        <dbReference type="ARBA" id="ARBA00022989"/>
    </source>
</evidence>
<dbReference type="EMBL" id="NBSH01000012">
    <property type="protein sequence ID" value="ORX35091.1"/>
    <property type="molecule type" value="Genomic_DNA"/>
</dbReference>
<keyword evidence="11" id="KW-1185">Reference proteome</keyword>
<dbReference type="SUPFAM" id="SSF103473">
    <property type="entry name" value="MFS general substrate transporter"/>
    <property type="match status" value="1"/>
</dbReference>
<evidence type="ECO:0000256" key="1">
    <source>
        <dbReference type="ARBA" id="ARBA00004141"/>
    </source>
</evidence>
<feature type="transmembrane region" description="Helical" evidence="8">
    <location>
        <begin position="329"/>
        <end position="350"/>
    </location>
</feature>
<feature type="region of interest" description="Disordered" evidence="7">
    <location>
        <begin position="1"/>
        <end position="26"/>
    </location>
</feature>
<feature type="transmembrane region" description="Helical" evidence="8">
    <location>
        <begin position="199"/>
        <end position="219"/>
    </location>
</feature>
<feature type="transmembrane region" description="Helical" evidence="8">
    <location>
        <begin position="106"/>
        <end position="124"/>
    </location>
</feature>
<dbReference type="Gene3D" id="1.20.1250.20">
    <property type="entry name" value="MFS general substrate transporter like domains"/>
    <property type="match status" value="1"/>
</dbReference>
<name>A0A1Y1UAL3_9TREE</name>
<evidence type="ECO:0000313" key="11">
    <source>
        <dbReference type="Proteomes" id="UP000193218"/>
    </source>
</evidence>
<dbReference type="InterPro" id="IPR036259">
    <property type="entry name" value="MFS_trans_sf"/>
</dbReference>
<organism evidence="10 11">
    <name type="scientific">Kockovaella imperatae</name>
    <dbReference type="NCBI Taxonomy" id="4999"/>
    <lineage>
        <taxon>Eukaryota</taxon>
        <taxon>Fungi</taxon>
        <taxon>Dikarya</taxon>
        <taxon>Basidiomycota</taxon>
        <taxon>Agaricomycotina</taxon>
        <taxon>Tremellomycetes</taxon>
        <taxon>Tremellales</taxon>
        <taxon>Cuniculitremaceae</taxon>
        <taxon>Kockovaella</taxon>
    </lineage>
</organism>
<protein>
    <submittedName>
        <fullName evidence="10">Major facilitator superfamily domain-containing protein</fullName>
    </submittedName>
</protein>
<dbReference type="PANTHER" id="PTHR23505">
    <property type="entry name" value="SPINSTER"/>
    <property type="match status" value="1"/>
</dbReference>
<keyword evidence="2" id="KW-0813">Transport</keyword>
<sequence>MDNKRDVFEGESPPVEYSDTSGGPDSDPQPVSLLSWTFSFAKVFLLLLSYFLSQYDKFIISYFQQDVVVDLNISSAGYGALTGYGTSVLSSFAVIPIAIFTDSSQARVWALTITILWWSLMVIFQSLCHEFWQVILARLAMFLGQSASEALAVSLIADILPARFVGIGESVLYVGVYIGEAISSRISSVFIEQDKSWRLAFRAIGITGLVLAVATRLIVREPQNKRRIILGHAQSPGRHLIASISEVWQTARYIMALESFWIITFSCAWRQFAGNIFGYYLPTLLQLQYPDQVAYEVATYGTIVGAVGSTACMTGGILTSFLSPRYPNIALHLTAWGGAISWPFVVTLTFSRTLASTPEGGLRILFGCLSAAYITAELWLGAMASLIVSLLPIRYKTLGYAIFALSQLLIWSAGPEIVSIAQYRAGVDTSDIPSYIETTRIILCVLIPFGYCACAFGLGIVIFTGKFKRDLARVRAAASEHATIEDVALSKKRTGAFGIGLGVLGAIVVGLTATSYALGT</sequence>
<dbReference type="STRING" id="4999.A0A1Y1UAL3"/>
<evidence type="ECO:0000256" key="8">
    <source>
        <dbReference type="SAM" id="Phobius"/>
    </source>
</evidence>
<dbReference type="GO" id="GO:0016020">
    <property type="term" value="C:membrane"/>
    <property type="evidence" value="ECO:0007669"/>
    <property type="project" value="UniProtKB-SubCell"/>
</dbReference>
<evidence type="ECO:0000313" key="10">
    <source>
        <dbReference type="EMBL" id="ORX35091.1"/>
    </source>
</evidence>
<dbReference type="GO" id="GO:0022857">
    <property type="term" value="F:transmembrane transporter activity"/>
    <property type="evidence" value="ECO:0007669"/>
    <property type="project" value="InterPro"/>
</dbReference>
<feature type="transmembrane region" description="Helical" evidence="8">
    <location>
        <begin position="33"/>
        <end position="52"/>
    </location>
</feature>
<feature type="transmembrane region" description="Helical" evidence="8">
    <location>
        <begin position="136"/>
        <end position="157"/>
    </location>
</feature>
<dbReference type="InParanoid" id="A0A1Y1UAL3"/>
<evidence type="ECO:0000256" key="2">
    <source>
        <dbReference type="ARBA" id="ARBA00022448"/>
    </source>
</evidence>
<dbReference type="InterPro" id="IPR020846">
    <property type="entry name" value="MFS_dom"/>
</dbReference>
<dbReference type="AlphaFoldDB" id="A0A1Y1UAL3"/>
<keyword evidence="3 8" id="KW-0812">Transmembrane</keyword>
<comment type="similarity">
    <text evidence="6">Belongs to the major facilitator superfamily. Spinster (TC 2.A.1.49) family.</text>
</comment>